<dbReference type="OrthoDB" id="9804602at2"/>
<dbReference type="NCBIfam" id="NF009932">
    <property type="entry name" value="PRK13395.1"/>
    <property type="match status" value="1"/>
</dbReference>
<evidence type="ECO:0000256" key="3">
    <source>
        <dbReference type="ARBA" id="ARBA00023239"/>
    </source>
</evidence>
<dbReference type="GO" id="GO:0000256">
    <property type="term" value="P:allantoin catabolic process"/>
    <property type="evidence" value="ECO:0007669"/>
    <property type="project" value="UniProtKB-UniRule"/>
</dbReference>
<dbReference type="Proteomes" id="UP000037425">
    <property type="component" value="Unassembled WGS sequence"/>
</dbReference>
<dbReference type="PANTHER" id="PTHR21221:SF1">
    <property type="entry name" value="UREIDOGLYCOLATE LYASE"/>
    <property type="match status" value="1"/>
</dbReference>
<dbReference type="GO" id="GO:0050385">
    <property type="term" value="F:ureidoglycolate lyase activity"/>
    <property type="evidence" value="ECO:0007669"/>
    <property type="project" value="UniProtKB-UniRule"/>
</dbReference>
<dbReference type="InterPro" id="IPR011051">
    <property type="entry name" value="RmlC_Cupin_sf"/>
</dbReference>
<comment type="function">
    <text evidence="5">Catalyzes the catabolism of the allantoin degradation intermediate (S)-ureidoglycolate, generating urea and glyoxylate. Involved in the utilization of allantoin as nitrogen source.</text>
</comment>
<proteinExistence type="inferred from homology"/>
<keyword evidence="2 5" id="KW-0659">Purine metabolism</keyword>
<comment type="cofactor">
    <cofactor evidence="5">
        <name>Ni(2+)</name>
        <dbReference type="ChEBI" id="CHEBI:49786"/>
    </cofactor>
</comment>
<dbReference type="InterPro" id="IPR023525">
    <property type="entry name" value="Ureidogly_lyase_bac"/>
</dbReference>
<dbReference type="RefSeq" id="WP_053249066.1">
    <property type="nucleotide sequence ID" value="NZ_LGAP01000005.1"/>
</dbReference>
<dbReference type="Pfam" id="PF04115">
    <property type="entry name" value="Ureidogly_lyase"/>
    <property type="match status" value="1"/>
</dbReference>
<dbReference type="GO" id="GO:0004848">
    <property type="term" value="F:ureidoglycolate hydrolase activity"/>
    <property type="evidence" value="ECO:0007669"/>
    <property type="project" value="InterPro"/>
</dbReference>
<dbReference type="AlphaFoldDB" id="A0A0L8BYA3"/>
<comment type="catalytic activity">
    <reaction evidence="4 5">
        <text>(S)-ureidoglycolate = urea + glyoxylate</text>
        <dbReference type="Rhea" id="RHEA:11304"/>
        <dbReference type="ChEBI" id="CHEBI:16199"/>
        <dbReference type="ChEBI" id="CHEBI:36655"/>
        <dbReference type="ChEBI" id="CHEBI:57296"/>
        <dbReference type="EC" id="4.3.2.3"/>
    </reaction>
</comment>
<evidence type="ECO:0000256" key="5">
    <source>
        <dbReference type="HAMAP-Rule" id="MF_00616"/>
    </source>
</evidence>
<sequence>MKEIEIKPLTREAFAPFGDVIETENAYSFPINGGKCTRYHDLAKIETAGEKARPMISLVRGEPYPLPLKLTMVERHPLGSQAFIPLSDNPFLVVVSEETKEGPSEPIAFRTAPGQGVNIARNVWHGILTPLDDVSDFAVIDRGGEGVNLEEHFFEEPFLLR</sequence>
<protein>
    <recommendedName>
        <fullName evidence="5">Ureidoglycolate lyase</fullName>
        <ecNumber evidence="5">4.3.2.3</ecNumber>
    </recommendedName>
    <alternativeName>
        <fullName evidence="5">Ureidoglycolatase</fullName>
    </alternativeName>
</protein>
<dbReference type="EC" id="4.3.2.3" evidence="5"/>
<dbReference type="PIRSF" id="PIRSF017306">
    <property type="entry name" value="Ureidogly_hydro"/>
    <property type="match status" value="1"/>
</dbReference>
<dbReference type="SUPFAM" id="SSF51182">
    <property type="entry name" value="RmlC-like cupins"/>
    <property type="match status" value="1"/>
</dbReference>
<evidence type="ECO:0000256" key="2">
    <source>
        <dbReference type="ARBA" id="ARBA00022631"/>
    </source>
</evidence>
<accession>A0A0L8BYA3</accession>
<comment type="pathway">
    <text evidence="5">Nitrogen metabolism; (S)-allantoin degradation.</text>
</comment>
<dbReference type="InterPro" id="IPR007247">
    <property type="entry name" value="Ureidogly_lyase"/>
</dbReference>
<gene>
    <name evidence="5" type="primary">allA</name>
    <name evidence="6" type="ORF">AC244_12105</name>
</gene>
<evidence type="ECO:0000313" key="6">
    <source>
        <dbReference type="EMBL" id="KOF19504.1"/>
    </source>
</evidence>
<keyword evidence="6" id="KW-0378">Hydrolase</keyword>
<dbReference type="Gene3D" id="2.60.120.480">
    <property type="entry name" value="Ureidoglycolate hydrolase"/>
    <property type="match status" value="1"/>
</dbReference>
<dbReference type="GO" id="GO:0006145">
    <property type="term" value="P:purine nucleobase catabolic process"/>
    <property type="evidence" value="ECO:0007669"/>
    <property type="project" value="UniProtKB-UniRule"/>
</dbReference>
<evidence type="ECO:0000256" key="4">
    <source>
        <dbReference type="ARBA" id="ARBA00047684"/>
    </source>
</evidence>
<keyword evidence="3 5" id="KW-0456">Lyase</keyword>
<dbReference type="InterPro" id="IPR047233">
    <property type="entry name" value="UAH_cupin"/>
</dbReference>
<comment type="caution">
    <text evidence="6">The sequence shown here is derived from an EMBL/GenBank/DDBJ whole genome shotgun (WGS) entry which is preliminary data.</text>
</comment>
<dbReference type="InterPro" id="IPR024060">
    <property type="entry name" value="Ureidoglycolate_lyase_dom_sf"/>
</dbReference>
<dbReference type="HAMAP" id="MF_00616">
    <property type="entry name" value="Ureidogly_lyase"/>
    <property type="match status" value="1"/>
</dbReference>
<dbReference type="UniPathway" id="UPA00395"/>
<dbReference type="CDD" id="cd20298">
    <property type="entry name" value="cupin_UAH"/>
    <property type="match status" value="1"/>
</dbReference>
<evidence type="ECO:0000256" key="1">
    <source>
        <dbReference type="ARBA" id="ARBA00011738"/>
    </source>
</evidence>
<organism evidence="6 7">
    <name type="scientific">Ensifer adhaerens</name>
    <name type="common">Sinorhizobium morelense</name>
    <dbReference type="NCBI Taxonomy" id="106592"/>
    <lineage>
        <taxon>Bacteria</taxon>
        <taxon>Pseudomonadati</taxon>
        <taxon>Pseudomonadota</taxon>
        <taxon>Alphaproteobacteria</taxon>
        <taxon>Hyphomicrobiales</taxon>
        <taxon>Rhizobiaceae</taxon>
        <taxon>Sinorhizobium/Ensifer group</taxon>
        <taxon>Ensifer</taxon>
    </lineage>
</organism>
<evidence type="ECO:0000313" key="7">
    <source>
        <dbReference type="Proteomes" id="UP000037425"/>
    </source>
</evidence>
<reference evidence="7" key="1">
    <citation type="submission" date="2015-07" db="EMBL/GenBank/DDBJ databases">
        <title>Whole genome sequence of an Ensifer adhaerens strain isolated from a cave pool in the Wind Cave National Park.</title>
        <authorList>
            <person name="Eng W.W.H."/>
            <person name="Gan H.M."/>
            <person name="Barton H.A."/>
            <person name="Savka M.A."/>
        </authorList>
    </citation>
    <scope>NUCLEOTIDE SEQUENCE [LARGE SCALE GENOMIC DNA]</scope>
    <source>
        <strain evidence="7">SD006</strain>
    </source>
</reference>
<dbReference type="EMBL" id="LGAP01000005">
    <property type="protein sequence ID" value="KOF19504.1"/>
    <property type="molecule type" value="Genomic_DNA"/>
</dbReference>
<name>A0A0L8BYA3_ENSAD</name>
<dbReference type="PANTHER" id="PTHR21221">
    <property type="entry name" value="UREIDOGLYCOLATE HYDROLASE"/>
    <property type="match status" value="1"/>
</dbReference>
<dbReference type="PATRIC" id="fig|106592.7.peg.6366"/>
<comment type="subunit">
    <text evidence="1 5">Homodimer.</text>
</comment>
<comment type="similarity">
    <text evidence="5">Belongs to the ureidoglycolate lyase family.</text>
</comment>